<keyword evidence="3" id="KW-1185">Reference proteome</keyword>
<organism evidence="2 3">
    <name type="scientific">Marinobacterium mangrovicola</name>
    <dbReference type="NCBI Taxonomy" id="1476959"/>
    <lineage>
        <taxon>Bacteria</taxon>
        <taxon>Pseudomonadati</taxon>
        <taxon>Pseudomonadota</taxon>
        <taxon>Gammaproteobacteria</taxon>
        <taxon>Oceanospirillales</taxon>
        <taxon>Oceanospirillaceae</taxon>
        <taxon>Marinobacterium</taxon>
    </lineage>
</organism>
<protein>
    <submittedName>
        <fullName evidence="2">Uncharacterized protein</fullName>
    </submittedName>
</protein>
<sequence>MDEKHRRWFEPSADGARRRRATHDGPKGNNPPLTTIEFHDKASPNREALLFLRKAKGG</sequence>
<name>A0A4R1GJ78_9GAMM</name>
<dbReference type="EMBL" id="SMFU01000007">
    <property type="protein sequence ID" value="TCK08427.1"/>
    <property type="molecule type" value="Genomic_DNA"/>
</dbReference>
<feature type="region of interest" description="Disordered" evidence="1">
    <location>
        <begin position="1"/>
        <end position="38"/>
    </location>
</feature>
<evidence type="ECO:0000313" key="2">
    <source>
        <dbReference type="EMBL" id="TCK08427.1"/>
    </source>
</evidence>
<evidence type="ECO:0000313" key="3">
    <source>
        <dbReference type="Proteomes" id="UP000294546"/>
    </source>
</evidence>
<reference evidence="2 3" key="1">
    <citation type="submission" date="2019-03" db="EMBL/GenBank/DDBJ databases">
        <title>Genomic Encyclopedia of Archaeal and Bacterial Type Strains, Phase II (KMG-II): from individual species to whole genera.</title>
        <authorList>
            <person name="Goeker M."/>
        </authorList>
    </citation>
    <scope>NUCLEOTIDE SEQUENCE [LARGE SCALE GENOMIC DNA]</scope>
    <source>
        <strain evidence="2 3">DSM 27697</strain>
    </source>
</reference>
<proteinExistence type="predicted"/>
<accession>A0A4R1GJ78</accession>
<evidence type="ECO:0000256" key="1">
    <source>
        <dbReference type="SAM" id="MobiDB-lite"/>
    </source>
</evidence>
<dbReference type="Proteomes" id="UP000294546">
    <property type="component" value="Unassembled WGS sequence"/>
</dbReference>
<gene>
    <name evidence="2" type="ORF">CLV83_0508</name>
</gene>
<comment type="caution">
    <text evidence="2">The sequence shown here is derived from an EMBL/GenBank/DDBJ whole genome shotgun (WGS) entry which is preliminary data.</text>
</comment>
<dbReference type="AlphaFoldDB" id="A0A4R1GJ78"/>